<dbReference type="InterPro" id="IPR011990">
    <property type="entry name" value="TPR-like_helical_dom_sf"/>
</dbReference>
<dbReference type="Gene3D" id="2.130.10.10">
    <property type="entry name" value="YVTN repeat-like/Quinoprotein amine dehydrogenase"/>
    <property type="match status" value="1"/>
</dbReference>
<keyword evidence="3" id="KW-0677">Repeat</keyword>
<feature type="region of interest" description="Disordered" evidence="6">
    <location>
        <begin position="888"/>
        <end position="991"/>
    </location>
</feature>
<reference evidence="9 10" key="1">
    <citation type="submission" date="2016-02" db="EMBL/GenBank/DDBJ databases">
        <title>Genome analysis of coral dinoflagellate symbionts highlights evolutionary adaptations to a symbiotic lifestyle.</title>
        <authorList>
            <person name="Aranda M."/>
            <person name="Li Y."/>
            <person name="Liew Y.J."/>
            <person name="Baumgarten S."/>
            <person name="Simakov O."/>
            <person name="Wilson M."/>
            <person name="Piel J."/>
            <person name="Ashoor H."/>
            <person name="Bougouffa S."/>
            <person name="Bajic V.B."/>
            <person name="Ryu T."/>
            <person name="Ravasi T."/>
            <person name="Bayer T."/>
            <person name="Micklem G."/>
            <person name="Kim H."/>
            <person name="Bhak J."/>
            <person name="Lajeunesse T.C."/>
            <person name="Voolstra C.R."/>
        </authorList>
    </citation>
    <scope>NUCLEOTIDE SEQUENCE [LARGE SCALE GENOMIC DNA]</scope>
    <source>
        <strain evidence="9 10">CCMP2467</strain>
    </source>
</reference>
<dbReference type="InterPro" id="IPR036397">
    <property type="entry name" value="RNaseH_sf"/>
</dbReference>
<dbReference type="InterPro" id="IPR020472">
    <property type="entry name" value="WD40_PAC1"/>
</dbReference>
<evidence type="ECO:0000256" key="5">
    <source>
        <dbReference type="PROSITE-ProRule" id="PRU00221"/>
    </source>
</evidence>
<gene>
    <name evidence="9" type="primary">SNRNP40</name>
    <name evidence="9" type="ORF">AK812_SmicGene16174</name>
</gene>
<feature type="compositionally biased region" description="Basic and acidic residues" evidence="6">
    <location>
        <begin position="778"/>
        <end position="787"/>
    </location>
</feature>
<dbReference type="PROSITE" id="PS00678">
    <property type="entry name" value="WD_REPEATS_1"/>
    <property type="match status" value="2"/>
</dbReference>
<dbReference type="PROSITE" id="PS50294">
    <property type="entry name" value="WD_REPEATS_REGION"/>
    <property type="match status" value="4"/>
</dbReference>
<keyword evidence="9" id="KW-0687">Ribonucleoprotein</keyword>
<dbReference type="Gene3D" id="3.30.420.10">
    <property type="entry name" value="Ribonuclease H-like superfamily/Ribonuclease H"/>
    <property type="match status" value="1"/>
</dbReference>
<feature type="compositionally biased region" description="Basic and acidic residues" evidence="6">
    <location>
        <begin position="762"/>
        <end position="771"/>
    </location>
</feature>
<dbReference type="Gene3D" id="1.25.40.10">
    <property type="entry name" value="Tetratricopeptide repeat domain"/>
    <property type="match status" value="2"/>
</dbReference>
<feature type="repeat" description="WD" evidence="5">
    <location>
        <begin position="2906"/>
        <end position="2948"/>
    </location>
</feature>
<dbReference type="InterPro" id="IPR036322">
    <property type="entry name" value="WD40_repeat_dom_sf"/>
</dbReference>
<feature type="domain" description="Reverse transcriptase Ty1/copia-type" evidence="8">
    <location>
        <begin position="2076"/>
        <end position="2302"/>
    </location>
</feature>
<dbReference type="InterPro" id="IPR001680">
    <property type="entry name" value="WD40_rpt"/>
</dbReference>
<dbReference type="Proteomes" id="UP000186817">
    <property type="component" value="Unassembled WGS sequence"/>
</dbReference>
<keyword evidence="2" id="KW-0507">mRNA processing</keyword>
<feature type="region of interest" description="Disordered" evidence="6">
    <location>
        <begin position="454"/>
        <end position="477"/>
    </location>
</feature>
<dbReference type="SUPFAM" id="SSF53098">
    <property type="entry name" value="Ribonuclease H-like"/>
    <property type="match status" value="1"/>
</dbReference>
<evidence type="ECO:0000256" key="2">
    <source>
        <dbReference type="ARBA" id="ARBA00022664"/>
    </source>
</evidence>
<dbReference type="SMART" id="SM00320">
    <property type="entry name" value="WD40"/>
    <property type="match status" value="6"/>
</dbReference>
<dbReference type="Pfam" id="PF07727">
    <property type="entry name" value="RVT_2"/>
    <property type="match status" value="1"/>
</dbReference>
<protein>
    <submittedName>
        <fullName evidence="9">U5 small nuclear ribonucleoprotein 40 kDa protein</fullName>
    </submittedName>
</protein>
<dbReference type="EMBL" id="LSRX01000305">
    <property type="protein sequence ID" value="OLQ01101.1"/>
    <property type="molecule type" value="Genomic_DNA"/>
</dbReference>
<feature type="repeat" description="WD" evidence="5">
    <location>
        <begin position="2864"/>
        <end position="2905"/>
    </location>
</feature>
<evidence type="ECO:0000256" key="3">
    <source>
        <dbReference type="ARBA" id="ARBA00022737"/>
    </source>
</evidence>
<evidence type="ECO:0000256" key="4">
    <source>
        <dbReference type="ARBA" id="ARBA00023187"/>
    </source>
</evidence>
<feature type="transmembrane region" description="Helical" evidence="7">
    <location>
        <begin position="2644"/>
        <end position="2662"/>
    </location>
</feature>
<dbReference type="PANTHER" id="PTHR44006:SF1">
    <property type="entry name" value="U5 SMALL NUCLEAR RIBONUCLEOPROTEIN 40 KDA PROTEIN"/>
    <property type="match status" value="1"/>
</dbReference>
<evidence type="ECO:0000256" key="6">
    <source>
        <dbReference type="SAM" id="MobiDB-lite"/>
    </source>
</evidence>
<dbReference type="SUPFAM" id="SSF50978">
    <property type="entry name" value="WD40 repeat-like"/>
    <property type="match status" value="1"/>
</dbReference>
<keyword evidence="7" id="KW-0812">Transmembrane</keyword>
<dbReference type="InterPro" id="IPR012337">
    <property type="entry name" value="RNaseH-like_sf"/>
</dbReference>
<feature type="compositionally biased region" description="Basic and acidic residues" evidence="6">
    <location>
        <begin position="1972"/>
        <end position="1982"/>
    </location>
</feature>
<keyword evidence="4" id="KW-0508">mRNA splicing</keyword>
<feature type="compositionally biased region" description="Basic and acidic residues" evidence="6">
    <location>
        <begin position="1898"/>
        <end position="1912"/>
    </location>
</feature>
<evidence type="ECO:0000259" key="8">
    <source>
        <dbReference type="Pfam" id="PF07727"/>
    </source>
</evidence>
<dbReference type="InterPro" id="IPR052234">
    <property type="entry name" value="U5_snRNP_Component"/>
</dbReference>
<dbReference type="GO" id="GO:0008380">
    <property type="term" value="P:RNA splicing"/>
    <property type="evidence" value="ECO:0007669"/>
    <property type="project" value="UniProtKB-KW"/>
</dbReference>
<dbReference type="InterPro" id="IPR013103">
    <property type="entry name" value="RVT_2"/>
</dbReference>
<dbReference type="PANTHER" id="PTHR44006">
    <property type="entry name" value="U5 SMALL NUCLEAR RIBONUCLEOPROTEIN 40 KDA PROTEIN"/>
    <property type="match status" value="1"/>
</dbReference>
<dbReference type="InterPro" id="IPR015943">
    <property type="entry name" value="WD40/YVTN_repeat-like_dom_sf"/>
</dbReference>
<dbReference type="GO" id="GO:0071013">
    <property type="term" value="C:catalytic step 2 spliceosome"/>
    <property type="evidence" value="ECO:0007669"/>
    <property type="project" value="TreeGrafter"/>
</dbReference>
<comment type="caution">
    <text evidence="9">The sequence shown here is derived from an EMBL/GenBank/DDBJ whole genome shotgun (WGS) entry which is preliminary data.</text>
</comment>
<dbReference type="Pfam" id="PF00400">
    <property type="entry name" value="WD40"/>
    <property type="match status" value="4"/>
</dbReference>
<feature type="compositionally biased region" description="Basic and acidic residues" evidence="6">
    <location>
        <begin position="222"/>
        <end position="236"/>
    </location>
</feature>
<feature type="region of interest" description="Disordered" evidence="6">
    <location>
        <begin position="1959"/>
        <end position="1982"/>
    </location>
</feature>
<dbReference type="SMART" id="SM00671">
    <property type="entry name" value="SEL1"/>
    <property type="match status" value="4"/>
</dbReference>
<keyword evidence="10" id="KW-1185">Reference proteome</keyword>
<sequence length="3100" mass="346739">MKLETKMREFRKQAEGGTCKMWFSLVLEAAEKEHVRAQYLIGLMLVRGEGCEVDAEVGVNFILMAAEDGLPAAQHAMGKIYMEGVLPQGKDMLSAAYWLKQAQLMLGNMLLNGEGIRRLWESSKGSVLVFAIGVLWKAASFTAILSGEASNTLVLVAELETSGWEIEFQVGSFAFKLAFEDGYDAQKIRCTWDGDAATITPTEIFSSFDLLPETGEQGDPGGQDRKRRDSDSDDSTRALEDLELWDKYDESLPEVLPSEVLGWLLLRRSGLGHQSSLAVQSAAGNSLKLEDIEKSLRSMEDELLNQELRPRHGLGPPGGKGRQRTYWVEEDGEWSMWMGDNRDLDEIFEVGEIHYVGKRLPAQVHPEVPPPSLQDDWTFYGSWWEPEPYQECNGEQDADAWWYDDLPMEQQKELEEAYVLADQKARSFIEARQAVKARNLSRGFYPFTPGNKGGAFKGKKSTSSTATPVLATSGSADEPHPGFLGAAVGEPGYTGCFICGSKHHDFRSCPKRQSKGSAKGQVHFASEMIFMSEECSPHLDEIYPVTEEQPNEAIYSQSSPDDLAGYAVLDSGATETVASLPALEVLLRVRGDKNASGGPPSFKVIEQPAKKFKFGNGECSQSSSYLLLPQQIGDQQVELGVYTLDVVGVPILIGIKTMMKLHAVVDFVHCRAVFAAIDPGLVVPLKKSRSGHLLVSLKDNWLSQGHRLDARTLQLDHLPLDAKEPSASSYVIQEVGGCSAGDAVAGSPLGAERVAESVEHEVNHAVKKQSDPLDEERMEGPDPRDPRCQGPPCYGNHKVAKAYKGSVTGSNQFAAWTGCETCKLRLSYAPRMGCHGIHRKSAPLAKDVESLYKDLPADTESYPSNREISLTAAENSALQRLEHLRRLRQGQPGAKEKGDKTSVIPQKNQDHPDKTSVIPQKNQDHPDKTSVIPQKNQVHPDKTSVIPQKNQDHPDNDLAISAVNQAPQSQGLSSQRSNPRGSGEDNLDSSRQPELFYTVLANADEVEAHAQHLRLQEHYGYEHMESIIELMIPRSSSPTRSLSSPERKRSFSLVFGLYAHGSYFGHTRDTRQYPQVCRYFNECLRRLTPEGPTSWTSFTILVNMKGAMHLDAHNLTHTSNLAIGLGSYTGGELWVERRDGDEFDVQAPLVRKEIPRGTRAPGQAMTTWHRPVKFSPKRYHQTLPWTGSRYAVVAYTARSLREAFQDQELMRDLRNLRFPVPPPPQPERLLYADEQDEPFEGNFLEFQETVTPADKEAILATYVNFEEGLNEIFSLYPSPTTTKVANLCTPWLKPLEAECTFQNADWTYAMLSHRDGCDLSTNAGFHQAQKRLQELQPEWLWCHVPQGPPVIFEKDEPWVDLRERTKARRYLKVIRHLLLLSRDHLARKGKLVWLAPSASRVWAVTEVNKFWRCHGQGSVTKPTEGVTLASNVEEVRDLSSSATPVRLWEDLIESTKAAATWFMNDEGELPIYPVDTSCLDTLTTTELEKLFNHVRQLHRRFGHPSNRLLVKNLFHRNADEKVIAAASKLESDECLESQIKLPSPAVNLDKCDKLWSCLQADGFHLRCGPKVYHFLLMVDEASGFAVIREMFSHPEEERRNMTGPEVVQVLQEAWFQYFGYPDTLKLDLEGALRSTVLREACLDKGVDLISAPAEYHETIADVEREIGYAALAAVTAHNSLGRVHGFSPLQWALGRDMSFGGHLHEAEGDVVSSTRTTSFDQQSSLRAEAEQAFFKHRAHQLASRARNAKVRTQVRFFPGDLVFFRRYKVPADLPANSWVDRPRLRGARWYGPARVLASETKVEVGSRKPSQVVWAISAGRLKKFRATQLRHASLGEKLTQEALRDVTMPWTMTSLTRLLDKGSYEDETRAKAARWPQLSRKKKGAPRRGLAPVVRPQPPEREPRADLPRLREPPLAPGGEQPGSDDEMLTDAEMRMRVKRHHPGDEDDRLDVERLLGDPSYLPRPAASSFQEQRHRHEQSDRPWHVQVGQLMYTEEEFNDGVYSVVLDMPANDKEWRKVLKDPKKFLAKSVQKGVEVSWNRLDDQQRRAMTEAKEAEVSSWLSNKVVKAALPHISSDQALKMRWIYTFKAAEPGKVKAKARMVILGFSDPSLLEQETSAPVMSRQSKMLFFNYAAAKQWRVLAGDVKTAFLQARAPDRKHPLFARPLPELSTAMGLLPEQMVELMGSAYGLTSAPREWFQDLTGTLRRLEAEPCVTDPCLWRLFSEDGKKVIALVGLYVDDILFCGDEGEERYSTFLHELHQAYSWSPWESDSFSHCGVRIQQFADGSILLDHSEFCSELMQMPSREKGDTSEMNPQEISQARAILGSAQWRASQTGPQHSAKVSYLLSLLSTKSCEVIEQVNKLIREIHSAKHVSVRVQQLNGDPSQLMFVGWTDAAVADRPDLSSTGGFLFGLMHPEEVRQGFGKVNPITWRSGRLHRVARSSLSAETQSLADLDGELMFARLTWGELLGHRVSLPEKDLTIREVPAIMGKDARALYDALERGDLTISNMKDKYSALETLALAQSIAQQVTSLQWTDSDHQLADGLTKLQKQDVIRKFLISGSFAVGSLDSGNATLAGSYFLGAAKQGSSEALTDRKPCEAQEVVGQMFRTGTGFPPDKASAMTWLLEACEQGRAEDQDQHMTFAVLLVIVVVLLLRLLILRLIILIIIIIIIIIIIVFFSIIIVFIINRYQASSTFSRDFVVLCYVRLGVMYLTGDGTVANEEASAYWFERGTELEEERRAAEEYNAGGEADALKTEALACLGTALAGAMALVSTGQPEAKRAKYTGGAELVPALQEQLIHVQHVNRKSGLFGPTMLLTGHDGEVFCSEFSPDGRALATGSFDKSIYLWNVYGECENYGVMKGHANAVLEVHWKHDGTQLYSCSADKSVCVWDPESGKRLKKLNGHTAIVNSMQTSRRGVPYLVSGGDDGTTKLWDLRVYQILAVSFDDTAERIFSGSLDNTVLVYDMRMRDQDPEVWEGHTDSITGLDVSKDGNFLATNSMDNTVRIWDVRPFAGTRNRCLRILRGATHNFEKNLLRVRWSEKDALLAAGSACQNVNIWDMKMLQLAYRLPGHTGSVNEVRYSVVRRLFHEQLNLG</sequence>
<dbReference type="InterPro" id="IPR006597">
    <property type="entry name" value="Sel1-like"/>
</dbReference>
<dbReference type="InterPro" id="IPR019775">
    <property type="entry name" value="WD40_repeat_CS"/>
</dbReference>
<keyword evidence="7" id="KW-1133">Transmembrane helix</keyword>
<dbReference type="PRINTS" id="PR00320">
    <property type="entry name" value="GPROTEINBRPT"/>
</dbReference>
<feature type="repeat" description="WD" evidence="5">
    <location>
        <begin position="2981"/>
        <end position="3015"/>
    </location>
</feature>
<evidence type="ECO:0000313" key="9">
    <source>
        <dbReference type="EMBL" id="OLQ01101.1"/>
    </source>
</evidence>
<dbReference type="OrthoDB" id="424186at2759"/>
<feature type="region of interest" description="Disordered" evidence="6">
    <location>
        <begin position="1869"/>
        <end position="1927"/>
    </location>
</feature>
<proteinExistence type="predicted"/>
<dbReference type="PROSITE" id="PS50082">
    <property type="entry name" value="WD_REPEATS_2"/>
    <property type="match status" value="4"/>
</dbReference>
<keyword evidence="1 5" id="KW-0853">WD repeat</keyword>
<feature type="region of interest" description="Disordered" evidence="6">
    <location>
        <begin position="762"/>
        <end position="790"/>
    </location>
</feature>
<feature type="region of interest" description="Disordered" evidence="6">
    <location>
        <begin position="210"/>
        <end position="236"/>
    </location>
</feature>
<dbReference type="Pfam" id="PF08238">
    <property type="entry name" value="Sel1"/>
    <property type="match status" value="4"/>
</dbReference>
<accession>A0A1Q9E105</accession>
<feature type="transmembrane region" description="Helical" evidence="7">
    <location>
        <begin position="2667"/>
        <end position="2690"/>
    </location>
</feature>
<dbReference type="GO" id="GO:0006397">
    <property type="term" value="P:mRNA processing"/>
    <property type="evidence" value="ECO:0007669"/>
    <property type="project" value="UniProtKB-KW"/>
</dbReference>
<dbReference type="CDD" id="cd00200">
    <property type="entry name" value="WD40"/>
    <property type="match status" value="1"/>
</dbReference>
<feature type="compositionally biased region" description="Polar residues" evidence="6">
    <location>
        <begin position="461"/>
        <end position="475"/>
    </location>
</feature>
<dbReference type="SUPFAM" id="SSF81901">
    <property type="entry name" value="HCP-like"/>
    <property type="match status" value="2"/>
</dbReference>
<evidence type="ECO:0000313" key="10">
    <source>
        <dbReference type="Proteomes" id="UP000186817"/>
    </source>
</evidence>
<feature type="compositionally biased region" description="Polar residues" evidence="6">
    <location>
        <begin position="962"/>
        <end position="980"/>
    </location>
</feature>
<evidence type="ECO:0000256" key="7">
    <source>
        <dbReference type="SAM" id="Phobius"/>
    </source>
</evidence>
<dbReference type="GO" id="GO:0003723">
    <property type="term" value="F:RNA binding"/>
    <property type="evidence" value="ECO:0007669"/>
    <property type="project" value="TreeGrafter"/>
</dbReference>
<keyword evidence="7" id="KW-0472">Membrane</keyword>
<organism evidence="9 10">
    <name type="scientific">Symbiodinium microadriaticum</name>
    <name type="common">Dinoflagellate</name>
    <name type="synonym">Zooxanthella microadriatica</name>
    <dbReference type="NCBI Taxonomy" id="2951"/>
    <lineage>
        <taxon>Eukaryota</taxon>
        <taxon>Sar</taxon>
        <taxon>Alveolata</taxon>
        <taxon>Dinophyceae</taxon>
        <taxon>Suessiales</taxon>
        <taxon>Symbiodiniaceae</taxon>
        <taxon>Symbiodinium</taxon>
    </lineage>
</organism>
<evidence type="ECO:0000256" key="1">
    <source>
        <dbReference type="ARBA" id="ARBA00022574"/>
    </source>
</evidence>
<name>A0A1Q9E105_SYMMI</name>
<feature type="repeat" description="WD" evidence="5">
    <location>
        <begin position="2821"/>
        <end position="2854"/>
    </location>
</feature>